<dbReference type="Gene3D" id="3.30.450.40">
    <property type="match status" value="3"/>
</dbReference>
<dbReference type="Pfam" id="PF00211">
    <property type="entry name" value="Guanylate_cyc"/>
    <property type="match status" value="1"/>
</dbReference>
<evidence type="ECO:0000313" key="3">
    <source>
        <dbReference type="EMBL" id="MCC0178476.1"/>
    </source>
</evidence>
<evidence type="ECO:0000256" key="1">
    <source>
        <dbReference type="ARBA" id="ARBA00005381"/>
    </source>
</evidence>
<feature type="domain" description="Guanylate cyclase" evidence="2">
    <location>
        <begin position="568"/>
        <end position="707"/>
    </location>
</feature>
<dbReference type="InterPro" id="IPR001054">
    <property type="entry name" value="A/G_cyclase"/>
</dbReference>
<gene>
    <name evidence="3" type="ORF">I4641_15980</name>
</gene>
<comment type="caution">
    <text evidence="3">The sequence shown here is derived from an EMBL/GenBank/DDBJ whole genome shotgun (WGS) entry which is preliminary data.</text>
</comment>
<reference evidence="3" key="1">
    <citation type="journal article" date="2021" name="Antonie Van Leeuwenhoek">
        <title>Draft genome and description of Waterburya agarophytonicola gen. nov. sp. nov. (Pleurocapsales, Cyanobacteria): a seaweed symbiont.</title>
        <authorList>
            <person name="Bonthond G."/>
            <person name="Shalygin S."/>
            <person name="Bayer T."/>
            <person name="Weinberger F."/>
        </authorList>
    </citation>
    <scope>NUCLEOTIDE SEQUENCE</scope>
    <source>
        <strain evidence="3">KI4</strain>
    </source>
</reference>
<dbReference type="InterPro" id="IPR029016">
    <property type="entry name" value="GAF-like_dom_sf"/>
</dbReference>
<dbReference type="SMART" id="SM00065">
    <property type="entry name" value="GAF"/>
    <property type="match status" value="3"/>
</dbReference>
<dbReference type="PANTHER" id="PTHR43081">
    <property type="entry name" value="ADENYLATE CYCLASE, TERMINAL-DIFFERENTIATION SPECIFIC-RELATED"/>
    <property type="match status" value="1"/>
</dbReference>
<dbReference type="SMART" id="SM00044">
    <property type="entry name" value="CYCc"/>
    <property type="match status" value="1"/>
</dbReference>
<dbReference type="Pfam" id="PF01590">
    <property type="entry name" value="GAF"/>
    <property type="match status" value="3"/>
</dbReference>
<dbReference type="InterPro" id="IPR003018">
    <property type="entry name" value="GAF"/>
</dbReference>
<dbReference type="RefSeq" id="WP_229641568.1">
    <property type="nucleotide sequence ID" value="NZ_JADWDC010000044.1"/>
</dbReference>
<dbReference type="InterPro" id="IPR029787">
    <property type="entry name" value="Nucleotide_cyclase"/>
</dbReference>
<dbReference type="InterPro" id="IPR050697">
    <property type="entry name" value="Adenylyl/Guanylyl_Cyclase_3/4"/>
</dbReference>
<evidence type="ECO:0000259" key="2">
    <source>
        <dbReference type="PROSITE" id="PS50125"/>
    </source>
</evidence>
<dbReference type="PANTHER" id="PTHR43081:SF1">
    <property type="entry name" value="ADENYLATE CYCLASE, TERMINAL-DIFFERENTIATION SPECIFIC"/>
    <property type="match status" value="1"/>
</dbReference>
<dbReference type="GO" id="GO:0035556">
    <property type="term" value="P:intracellular signal transduction"/>
    <property type="evidence" value="ECO:0007669"/>
    <property type="project" value="InterPro"/>
</dbReference>
<dbReference type="GO" id="GO:0006171">
    <property type="term" value="P:cAMP biosynthetic process"/>
    <property type="evidence" value="ECO:0007669"/>
    <property type="project" value="TreeGrafter"/>
</dbReference>
<dbReference type="AlphaFoldDB" id="A0A964BTD0"/>
<comment type="similarity">
    <text evidence="1">Belongs to the adenylyl cyclase class-3 family.</text>
</comment>
<dbReference type="EMBL" id="JADWDC010000044">
    <property type="protein sequence ID" value="MCC0178476.1"/>
    <property type="molecule type" value="Genomic_DNA"/>
</dbReference>
<dbReference type="SUPFAM" id="SSF55781">
    <property type="entry name" value="GAF domain-like"/>
    <property type="match status" value="3"/>
</dbReference>
<dbReference type="PROSITE" id="PS50125">
    <property type="entry name" value="GUANYLATE_CYCLASE_2"/>
    <property type="match status" value="1"/>
</dbReference>
<evidence type="ECO:0000313" key="4">
    <source>
        <dbReference type="Proteomes" id="UP000729733"/>
    </source>
</evidence>
<organism evidence="3 4">
    <name type="scientific">Waterburya agarophytonicola KI4</name>
    <dbReference type="NCBI Taxonomy" id="2874699"/>
    <lineage>
        <taxon>Bacteria</taxon>
        <taxon>Bacillati</taxon>
        <taxon>Cyanobacteriota</taxon>
        <taxon>Cyanophyceae</taxon>
        <taxon>Pleurocapsales</taxon>
        <taxon>Hyellaceae</taxon>
        <taxon>Waterburya</taxon>
        <taxon>Waterburya agarophytonicola</taxon>
    </lineage>
</organism>
<sequence>MLKDEYSQLLLDDLSWEKLSQTIVDTVVQLPKVDIVILYINRLHFDTEEYFFGLKNLSISQINRELLKLTVLNYPHLQLNSNLVVHKYEKNLSSLKSINVRACSEAKICSTITLPLFSQEILTASLTIHRLQEFDSWQQEDLDAANIMANQARLSISQMLAGEKLKELAQRETTVNRITATIRSSLEPPVMFAAIAKELGSALKVDGCTLSLWTKSDRFVKCVGLYNPHEPQKIIQDSPDWQQATTSSVPIAENPILQALLYSKKPVCSADLEKQKNMARYELPWHSKARALLIVPLIVEEEIIGSITLRQNNASRNWNQAETELAEAVAAQAAIAITQVLAHQQVKELAQRETTVNRITATIRSSLEPPVMFAAIAKELGSALKVDGCTLSLWTKSDRFVKCVGLYNPHEPQKIIQDSPDWQQATTSSVPIAENPILQALLYSKKPVCSADLEKQKNMARYELPWHSKARALLIVPLIVEEEIIGSITLRQNNASRNWNQAETELAEAVAAQAAIAVQQAKLYQKVKQLNNYLTESVLKRFLPAAIVNKAATGELSLDLTPEPRRVTVLFCDLVGFTNLSSRLEVLTLAEILNEYLEAMTKAVFDRGGTIDKFLGDGVMAMFGAPETLSCPEQAKRAISTAKTMYYYLEKLNERWQAKTSKDDRIPLLKMRCGIHQGKAVVGMFGGKQRKDYTAVGRVVNIASRLQSVAAPDSILISETVANCFADVNWGPGEDFKLKGIERDFKAFTISKN</sequence>
<accession>A0A964BTD0</accession>
<name>A0A964BTD0_9CYAN</name>
<proteinExistence type="inferred from homology"/>
<dbReference type="Proteomes" id="UP000729733">
    <property type="component" value="Unassembled WGS sequence"/>
</dbReference>
<protein>
    <submittedName>
        <fullName evidence="3">GAF domain-containing protein</fullName>
    </submittedName>
</protein>
<dbReference type="CDD" id="cd07302">
    <property type="entry name" value="CHD"/>
    <property type="match status" value="1"/>
</dbReference>
<dbReference type="Gene3D" id="3.30.70.1230">
    <property type="entry name" value="Nucleotide cyclase"/>
    <property type="match status" value="1"/>
</dbReference>
<keyword evidence="4" id="KW-1185">Reference proteome</keyword>
<dbReference type="GO" id="GO:0004016">
    <property type="term" value="F:adenylate cyclase activity"/>
    <property type="evidence" value="ECO:0007669"/>
    <property type="project" value="UniProtKB-ARBA"/>
</dbReference>
<dbReference type="SUPFAM" id="SSF55073">
    <property type="entry name" value="Nucleotide cyclase"/>
    <property type="match status" value="1"/>
</dbReference>